<dbReference type="PIRSF" id="PIRSF028757">
    <property type="entry name" value="LD-carboxypeptidase"/>
    <property type="match status" value="1"/>
</dbReference>
<keyword evidence="4" id="KW-0378">Hydrolase</keyword>
<comment type="caution">
    <text evidence="9">The sequence shown here is derived from an EMBL/GenBank/DDBJ whole genome shotgun (WGS) entry which is preliminary data.</text>
</comment>
<evidence type="ECO:0000259" key="8">
    <source>
        <dbReference type="Pfam" id="PF17676"/>
    </source>
</evidence>
<dbReference type="PANTHER" id="PTHR30237:SF2">
    <property type="entry name" value="MUREIN TETRAPEPTIDE CARBOXYPEPTIDASE"/>
    <property type="match status" value="1"/>
</dbReference>
<reference evidence="9 10" key="1">
    <citation type="submission" date="2019-03" db="EMBL/GenBank/DDBJ databases">
        <title>Genomic Encyclopedia of Type Strains, Phase IV (KMG-IV): sequencing the most valuable type-strain genomes for metagenomic binning, comparative biology and taxonomic classification.</title>
        <authorList>
            <person name="Goeker M."/>
        </authorList>
    </citation>
    <scope>NUCLEOTIDE SEQUENCE [LARGE SCALE GENOMIC DNA]</scope>
    <source>
        <strain evidence="9 10">DSM 46831</strain>
    </source>
</reference>
<evidence type="ECO:0000313" key="10">
    <source>
        <dbReference type="Proteomes" id="UP000294746"/>
    </source>
</evidence>
<accession>A0A4R2S0S6</accession>
<keyword evidence="5" id="KW-0720">Serine protease</keyword>
<evidence type="ECO:0000256" key="1">
    <source>
        <dbReference type="ARBA" id="ARBA00010233"/>
    </source>
</evidence>
<dbReference type="SUPFAM" id="SSF52317">
    <property type="entry name" value="Class I glutamine amidotransferase-like"/>
    <property type="match status" value="1"/>
</dbReference>
<dbReference type="GO" id="GO:0008236">
    <property type="term" value="F:serine-type peptidase activity"/>
    <property type="evidence" value="ECO:0007669"/>
    <property type="project" value="UniProtKB-KW"/>
</dbReference>
<keyword evidence="2 9" id="KW-0121">Carboxypeptidase</keyword>
<protein>
    <submittedName>
        <fullName evidence="9">Muramoyltetrapeptide carboxypeptidase</fullName>
    </submittedName>
</protein>
<comment type="similarity">
    <text evidence="1">Belongs to the peptidase S66 family.</text>
</comment>
<dbReference type="SUPFAM" id="SSF141986">
    <property type="entry name" value="LD-carboxypeptidase A C-terminal domain-like"/>
    <property type="match status" value="1"/>
</dbReference>
<evidence type="ECO:0000256" key="5">
    <source>
        <dbReference type="ARBA" id="ARBA00022825"/>
    </source>
</evidence>
<dbReference type="InterPro" id="IPR029062">
    <property type="entry name" value="Class_I_gatase-like"/>
</dbReference>
<dbReference type="PANTHER" id="PTHR30237">
    <property type="entry name" value="MURAMOYLTETRAPEPTIDE CARBOXYPEPTIDASE"/>
    <property type="match status" value="1"/>
</dbReference>
<dbReference type="Proteomes" id="UP000294746">
    <property type="component" value="Unassembled WGS sequence"/>
</dbReference>
<dbReference type="RefSeq" id="WP_131848066.1">
    <property type="nucleotide sequence ID" value="NZ_SLXV01000006.1"/>
</dbReference>
<dbReference type="EMBL" id="SLXV01000006">
    <property type="protein sequence ID" value="TCP69720.1"/>
    <property type="molecule type" value="Genomic_DNA"/>
</dbReference>
<dbReference type="Pfam" id="PF02016">
    <property type="entry name" value="Peptidase_S66"/>
    <property type="match status" value="1"/>
</dbReference>
<dbReference type="AlphaFoldDB" id="A0A4R2S0S6"/>
<dbReference type="CDD" id="cd07025">
    <property type="entry name" value="Peptidase_S66"/>
    <property type="match status" value="1"/>
</dbReference>
<dbReference type="InterPro" id="IPR040449">
    <property type="entry name" value="Peptidase_S66_N"/>
</dbReference>
<evidence type="ECO:0000313" key="9">
    <source>
        <dbReference type="EMBL" id="TCP69720.1"/>
    </source>
</evidence>
<dbReference type="InterPro" id="IPR027478">
    <property type="entry name" value="LdcA_N"/>
</dbReference>
<feature type="active site" description="Charge relay system" evidence="6">
    <location>
        <position position="205"/>
    </location>
</feature>
<evidence type="ECO:0000259" key="7">
    <source>
        <dbReference type="Pfam" id="PF02016"/>
    </source>
</evidence>
<evidence type="ECO:0000256" key="3">
    <source>
        <dbReference type="ARBA" id="ARBA00022670"/>
    </source>
</evidence>
<dbReference type="Gene3D" id="3.40.50.10740">
    <property type="entry name" value="Class I glutamine amidotransferase-like"/>
    <property type="match status" value="1"/>
</dbReference>
<dbReference type="GO" id="GO:0004180">
    <property type="term" value="F:carboxypeptidase activity"/>
    <property type="evidence" value="ECO:0007669"/>
    <property type="project" value="UniProtKB-KW"/>
</dbReference>
<feature type="domain" description="LD-carboxypeptidase C-terminal" evidence="8">
    <location>
        <begin position="174"/>
        <end position="289"/>
    </location>
</feature>
<dbReference type="InterPro" id="IPR003507">
    <property type="entry name" value="S66_fam"/>
</dbReference>
<dbReference type="OrthoDB" id="9807329at2"/>
<dbReference type="InterPro" id="IPR027461">
    <property type="entry name" value="Carboxypeptidase_A_C_sf"/>
</dbReference>
<evidence type="ECO:0000256" key="2">
    <source>
        <dbReference type="ARBA" id="ARBA00022645"/>
    </source>
</evidence>
<organism evidence="9 10">
    <name type="scientific">Baia soyae</name>
    <dbReference type="NCBI Taxonomy" id="1544746"/>
    <lineage>
        <taxon>Bacteria</taxon>
        <taxon>Bacillati</taxon>
        <taxon>Bacillota</taxon>
        <taxon>Bacilli</taxon>
        <taxon>Bacillales</taxon>
        <taxon>Thermoactinomycetaceae</taxon>
        <taxon>Baia</taxon>
    </lineage>
</organism>
<dbReference type="Gene3D" id="3.50.30.60">
    <property type="entry name" value="LD-carboxypeptidase A C-terminal domain-like"/>
    <property type="match status" value="1"/>
</dbReference>
<sequence length="308" mass="34605">MKARALKLGDTIGIIAPASPTNPEEQEQALEIFSEFGFKLKLGNSLWEQHGYLAGHDWIRADDLNRMFADPEVDAIFCMRGGYGAPRILDLIDYRIIRENPKIFVGYSDITALHLALHRFTGLVTFHGPMITELARKPDFHSWSTLFQHLTSNAPVPRYEELVEKHSIVAGSAKGPLIGGNLSLLVSLLGTPFEFDTTGKILFIEDVDEDPYRLDRMLTQLRHATKLQRAAGIVFTDFTDCTAEDEEKSLTIREILDSIVKPLRIPCYYGLNVGHTQPNWTLPIGVLTEIDATEGWIQFQEGSVEPPR</sequence>
<keyword evidence="3" id="KW-0645">Protease</keyword>
<gene>
    <name evidence="9" type="ORF">EDD57_10635</name>
</gene>
<evidence type="ECO:0000256" key="4">
    <source>
        <dbReference type="ARBA" id="ARBA00022801"/>
    </source>
</evidence>
<feature type="active site" description="Nucleophile" evidence="6">
    <location>
        <position position="108"/>
    </location>
</feature>
<name>A0A4R2S0S6_9BACL</name>
<dbReference type="GO" id="GO:0006508">
    <property type="term" value="P:proteolysis"/>
    <property type="evidence" value="ECO:0007669"/>
    <property type="project" value="UniProtKB-KW"/>
</dbReference>
<keyword evidence="10" id="KW-1185">Reference proteome</keyword>
<dbReference type="Pfam" id="PF17676">
    <property type="entry name" value="Peptidase_S66C"/>
    <property type="match status" value="1"/>
</dbReference>
<evidence type="ECO:0000256" key="6">
    <source>
        <dbReference type="PIRSR" id="PIRSR028757-1"/>
    </source>
</evidence>
<dbReference type="InterPro" id="IPR040921">
    <property type="entry name" value="Peptidase_S66C"/>
</dbReference>
<proteinExistence type="inferred from homology"/>
<feature type="active site" description="Charge relay system" evidence="6">
    <location>
        <position position="275"/>
    </location>
</feature>
<feature type="domain" description="LD-carboxypeptidase N-terminal" evidence="7">
    <location>
        <begin position="12"/>
        <end position="128"/>
    </location>
</feature>